<organism evidence="2 3">
    <name type="scientific">Desulfobacter hydrogenophilus</name>
    <dbReference type="NCBI Taxonomy" id="2291"/>
    <lineage>
        <taxon>Bacteria</taxon>
        <taxon>Pseudomonadati</taxon>
        <taxon>Thermodesulfobacteriota</taxon>
        <taxon>Desulfobacteria</taxon>
        <taxon>Desulfobacterales</taxon>
        <taxon>Desulfobacteraceae</taxon>
        <taxon>Desulfobacter</taxon>
    </lineage>
</organism>
<dbReference type="Proteomes" id="UP000293902">
    <property type="component" value="Chromosome"/>
</dbReference>
<keyword evidence="4" id="KW-1185">Reference proteome</keyword>
<evidence type="ECO:0000313" key="3">
    <source>
        <dbReference type="Proteomes" id="UP000248798"/>
    </source>
</evidence>
<gene>
    <name evidence="2" type="ORF">DO021_08965</name>
    <name evidence="1" type="ORF">EYB58_09740</name>
</gene>
<evidence type="ECO:0000313" key="4">
    <source>
        <dbReference type="Proteomes" id="UP000293902"/>
    </source>
</evidence>
<dbReference type="RefSeq" id="WP_111955862.1">
    <property type="nucleotide sequence ID" value="NZ_CP036313.1"/>
</dbReference>
<protein>
    <recommendedName>
        <fullName evidence="5">CRISPR-associated protein</fullName>
    </recommendedName>
</protein>
<evidence type="ECO:0000313" key="2">
    <source>
        <dbReference type="EMBL" id="RAM02420.1"/>
    </source>
</evidence>
<proteinExistence type="predicted"/>
<dbReference type="EMBL" id="CP036313">
    <property type="protein sequence ID" value="QBH13175.1"/>
    <property type="molecule type" value="Genomic_DNA"/>
</dbReference>
<accession>A0A328FF29</accession>
<dbReference type="NCBIfam" id="NF040559">
    <property type="entry name" value="CAS_Csx20"/>
    <property type="match status" value="1"/>
</dbReference>
<sequence>MYRKKVTASRKMFLVFNHLLTLEQETQAKDVWGVTSIITLPPGLKKIWEQIPADLDDISDIILPVEQWLEKEADKNDVVLVQGDFGATWHLVNFALRAQLIPVYSVTQRDALEDVQPDGSIKTTHVFKHRRFRLYDRP</sequence>
<dbReference type="Proteomes" id="UP000248798">
    <property type="component" value="Unassembled WGS sequence"/>
</dbReference>
<reference evidence="1 4" key="2">
    <citation type="submission" date="2019-02" db="EMBL/GenBank/DDBJ databases">
        <title>Complete genome sequence of Desulfobacter hydrogenophilus AcRS1.</title>
        <authorList>
            <person name="Marietou A."/>
            <person name="Lund M.B."/>
            <person name="Marshall I.P.G."/>
            <person name="Schreiber L."/>
            <person name="Jorgensen B."/>
        </authorList>
    </citation>
    <scope>NUCLEOTIDE SEQUENCE [LARGE SCALE GENOMIC DNA]</scope>
    <source>
        <strain evidence="1 4">AcRS1</strain>
    </source>
</reference>
<dbReference type="EMBL" id="QLNI01000015">
    <property type="protein sequence ID" value="RAM02420.1"/>
    <property type="molecule type" value="Genomic_DNA"/>
</dbReference>
<dbReference type="InterPro" id="IPR049811">
    <property type="entry name" value="MJ1673-like_dom"/>
</dbReference>
<dbReference type="OrthoDB" id="9811802at2"/>
<name>A0A328FF29_9BACT</name>
<evidence type="ECO:0008006" key="5">
    <source>
        <dbReference type="Google" id="ProtNLM"/>
    </source>
</evidence>
<dbReference type="AlphaFoldDB" id="A0A328FF29"/>
<reference evidence="2 3" key="1">
    <citation type="submission" date="2018-06" db="EMBL/GenBank/DDBJ databases">
        <title>Complete Genome Sequence of Desulfobacter hydrogenophilus (DSM3380).</title>
        <authorList>
            <person name="Marietou A."/>
            <person name="Schreiber L."/>
            <person name="Marshall I."/>
            <person name="Jorgensen B."/>
        </authorList>
    </citation>
    <scope>NUCLEOTIDE SEQUENCE [LARGE SCALE GENOMIC DNA]</scope>
    <source>
        <strain evidence="2 3">DSM 3380</strain>
    </source>
</reference>
<evidence type="ECO:0000313" key="1">
    <source>
        <dbReference type="EMBL" id="QBH13175.1"/>
    </source>
</evidence>